<dbReference type="Proteomes" id="UP001164718">
    <property type="component" value="Chromosome"/>
</dbReference>
<feature type="domain" description="ABM" evidence="1">
    <location>
        <begin position="2"/>
        <end position="91"/>
    </location>
</feature>
<dbReference type="EMBL" id="CP106878">
    <property type="protein sequence ID" value="WAA08771.1"/>
    <property type="molecule type" value="Genomic_DNA"/>
</dbReference>
<dbReference type="Pfam" id="PF03992">
    <property type="entry name" value="ABM"/>
    <property type="match status" value="1"/>
</dbReference>
<keyword evidence="3" id="KW-1185">Reference proteome</keyword>
<accession>A0A9E8LT87</accession>
<dbReference type="InterPro" id="IPR050404">
    <property type="entry name" value="Heme-degrading_MO"/>
</dbReference>
<evidence type="ECO:0000313" key="2">
    <source>
        <dbReference type="EMBL" id="WAA08771.1"/>
    </source>
</evidence>
<dbReference type="InterPro" id="IPR011008">
    <property type="entry name" value="Dimeric_a/b-barrel"/>
</dbReference>
<dbReference type="SUPFAM" id="SSF54909">
    <property type="entry name" value="Dimeric alpha+beta barrel"/>
    <property type="match status" value="1"/>
</dbReference>
<dbReference type="InterPro" id="IPR007138">
    <property type="entry name" value="ABM_dom"/>
</dbReference>
<protein>
    <submittedName>
        <fullName evidence="2">Antibiotic biosynthesis monooxygenase</fullName>
    </submittedName>
</protein>
<dbReference type="KEGG" id="faf:OE104_09005"/>
<sequence>MFIVTRKMTVKEGYAEQVANNFNPPSVLLEQDGFVDIKILVKQVRRGEEEVLILITWESEQHWKNWEKSDAHIAQHRKKRNEPKPDYLINFEVARYELKGVKKAVQAN</sequence>
<reference evidence="2" key="1">
    <citation type="submission" date="2022-09" db="EMBL/GenBank/DDBJ databases">
        <title>Complete Genomes of Fervidibacillus albus and Fervidibacillus halotolerans isolated from tidal flat sediments.</title>
        <authorList>
            <person name="Kwon K.K."/>
            <person name="Yang S.-H."/>
            <person name="Park M.J."/>
            <person name="Oh H.-M."/>
        </authorList>
    </citation>
    <scope>NUCLEOTIDE SEQUENCE</scope>
    <source>
        <strain evidence="2">MEBiC13591</strain>
    </source>
</reference>
<keyword evidence="2" id="KW-0560">Oxidoreductase</keyword>
<organism evidence="2 3">
    <name type="scientific">Fervidibacillus albus</name>
    <dbReference type="NCBI Taxonomy" id="2980026"/>
    <lineage>
        <taxon>Bacteria</taxon>
        <taxon>Bacillati</taxon>
        <taxon>Bacillota</taxon>
        <taxon>Bacilli</taxon>
        <taxon>Bacillales</taxon>
        <taxon>Bacillaceae</taxon>
        <taxon>Fervidibacillus</taxon>
    </lineage>
</organism>
<evidence type="ECO:0000313" key="3">
    <source>
        <dbReference type="Proteomes" id="UP001164718"/>
    </source>
</evidence>
<gene>
    <name evidence="2" type="ORF">OE104_09005</name>
</gene>
<keyword evidence="2" id="KW-0503">Monooxygenase</keyword>
<dbReference type="PROSITE" id="PS51725">
    <property type="entry name" value="ABM"/>
    <property type="match status" value="1"/>
</dbReference>
<evidence type="ECO:0000259" key="1">
    <source>
        <dbReference type="PROSITE" id="PS51725"/>
    </source>
</evidence>
<name>A0A9E8LT87_9BACI</name>
<dbReference type="Gene3D" id="3.30.70.100">
    <property type="match status" value="1"/>
</dbReference>
<proteinExistence type="predicted"/>
<dbReference type="PANTHER" id="PTHR34474">
    <property type="entry name" value="SIGNAL TRANSDUCTION PROTEIN TRAP"/>
    <property type="match status" value="1"/>
</dbReference>
<dbReference type="GO" id="GO:0004497">
    <property type="term" value="F:monooxygenase activity"/>
    <property type="evidence" value="ECO:0007669"/>
    <property type="project" value="UniProtKB-KW"/>
</dbReference>
<dbReference type="RefSeq" id="WP_275416554.1">
    <property type="nucleotide sequence ID" value="NZ_CP106878.1"/>
</dbReference>
<dbReference type="AlphaFoldDB" id="A0A9E8LT87"/>
<dbReference type="PANTHER" id="PTHR34474:SF1">
    <property type="entry name" value="HEME-DEGRADING MONOOXYGENASE HMOA"/>
    <property type="match status" value="1"/>
</dbReference>